<accession>A0ABQ2K2T4</accession>
<proteinExistence type="predicted"/>
<keyword evidence="2" id="KW-1185">Reference proteome</keyword>
<organism evidence="1 2">
    <name type="scientific">Novosphingobium indicum</name>
    <dbReference type="NCBI Taxonomy" id="462949"/>
    <lineage>
        <taxon>Bacteria</taxon>
        <taxon>Pseudomonadati</taxon>
        <taxon>Pseudomonadota</taxon>
        <taxon>Alphaproteobacteria</taxon>
        <taxon>Sphingomonadales</taxon>
        <taxon>Sphingomonadaceae</taxon>
        <taxon>Novosphingobium</taxon>
    </lineage>
</organism>
<dbReference type="Proteomes" id="UP000605099">
    <property type="component" value="Unassembled WGS sequence"/>
</dbReference>
<comment type="caution">
    <text evidence="1">The sequence shown here is derived from an EMBL/GenBank/DDBJ whole genome shotgun (WGS) entry which is preliminary data.</text>
</comment>
<evidence type="ECO:0000313" key="1">
    <source>
        <dbReference type="EMBL" id="GGN63119.1"/>
    </source>
</evidence>
<protein>
    <submittedName>
        <fullName evidence="1">Uncharacterized protein</fullName>
    </submittedName>
</protein>
<sequence length="69" mass="7799">MFFQRVTSNDLNNGELLFIRGGSLCISVPVECLPIRNRKLHKAHINTPDPSVMSVNSLTEGLKPYERPF</sequence>
<gene>
    <name evidence="1" type="ORF">GCM10011349_47400</name>
</gene>
<dbReference type="EMBL" id="BMLK01000065">
    <property type="protein sequence ID" value="GGN63119.1"/>
    <property type="molecule type" value="Genomic_DNA"/>
</dbReference>
<evidence type="ECO:0000313" key="2">
    <source>
        <dbReference type="Proteomes" id="UP000605099"/>
    </source>
</evidence>
<name>A0ABQ2K2T4_9SPHN</name>
<reference evidence="2" key="1">
    <citation type="journal article" date="2019" name="Int. J. Syst. Evol. Microbiol.">
        <title>The Global Catalogue of Microorganisms (GCM) 10K type strain sequencing project: providing services to taxonomists for standard genome sequencing and annotation.</title>
        <authorList>
            <consortium name="The Broad Institute Genomics Platform"/>
            <consortium name="The Broad Institute Genome Sequencing Center for Infectious Disease"/>
            <person name="Wu L."/>
            <person name="Ma J."/>
        </authorList>
    </citation>
    <scope>NUCLEOTIDE SEQUENCE [LARGE SCALE GENOMIC DNA]</scope>
    <source>
        <strain evidence="2">CGMCC 1.6784</strain>
    </source>
</reference>